<keyword evidence="1" id="KW-0413">Isomerase</keyword>
<evidence type="ECO:0000256" key="1">
    <source>
        <dbReference type="ARBA" id="ARBA00023235"/>
    </source>
</evidence>
<dbReference type="InterPro" id="IPR002125">
    <property type="entry name" value="CMP_dCMP_dom"/>
</dbReference>
<accession>A0A7H9AZY3</accession>
<dbReference type="InterPro" id="IPR006224">
    <property type="entry name" value="PsdUridine_synth_RluA-like_CS"/>
</dbReference>
<dbReference type="InterPro" id="IPR016193">
    <property type="entry name" value="Cytidine_deaminase-like"/>
</dbReference>
<dbReference type="GO" id="GO:0003723">
    <property type="term" value="F:RNA binding"/>
    <property type="evidence" value="ECO:0007669"/>
    <property type="project" value="UniProtKB-KW"/>
</dbReference>
<gene>
    <name evidence="7" type="ORF">HG535_0C02830</name>
</gene>
<dbReference type="InterPro" id="IPR020103">
    <property type="entry name" value="PsdUridine_synth_cat_dom_sf"/>
</dbReference>
<dbReference type="EC" id="5.4.99.28" evidence="3"/>
<organism evidence="7 8">
    <name type="scientific">Zygotorulaspora mrakii</name>
    <name type="common">Zygosaccharomyces mrakii</name>
    <dbReference type="NCBI Taxonomy" id="42260"/>
    <lineage>
        <taxon>Eukaryota</taxon>
        <taxon>Fungi</taxon>
        <taxon>Dikarya</taxon>
        <taxon>Ascomycota</taxon>
        <taxon>Saccharomycotina</taxon>
        <taxon>Saccharomycetes</taxon>
        <taxon>Saccharomycetales</taxon>
        <taxon>Saccharomycetaceae</taxon>
        <taxon>Zygotorulaspora</taxon>
    </lineage>
</organism>
<protein>
    <recommendedName>
        <fullName evidence="3">tRNA pseudouridine(32) synthase</fullName>
        <ecNumber evidence="3">5.4.99.28</ecNumber>
    </recommendedName>
</protein>
<name>A0A7H9AZY3_ZYGMR</name>
<dbReference type="SUPFAM" id="SSF53927">
    <property type="entry name" value="Cytidine deaminase-like"/>
    <property type="match status" value="1"/>
</dbReference>
<dbReference type="SUPFAM" id="SSF55120">
    <property type="entry name" value="Pseudouridine synthase"/>
    <property type="match status" value="1"/>
</dbReference>
<dbReference type="PANTHER" id="PTHR21600">
    <property type="entry name" value="MITOCHONDRIAL RNA PSEUDOURIDINE SYNTHASE"/>
    <property type="match status" value="1"/>
</dbReference>
<keyword evidence="5" id="KW-0694">RNA-binding</keyword>
<evidence type="ECO:0000256" key="3">
    <source>
        <dbReference type="ARBA" id="ARBA00038944"/>
    </source>
</evidence>
<dbReference type="OrthoDB" id="424794at2759"/>
<dbReference type="FunFam" id="3.30.2350.10:FF:000017">
    <property type="entry name" value="Pseudouridine synthase"/>
    <property type="match status" value="1"/>
</dbReference>
<dbReference type="NCBIfam" id="TIGR00005">
    <property type="entry name" value="rluA_subfam"/>
    <property type="match status" value="1"/>
</dbReference>
<evidence type="ECO:0000313" key="7">
    <source>
        <dbReference type="EMBL" id="QLG71931.1"/>
    </source>
</evidence>
<dbReference type="GO" id="GO:0160151">
    <property type="term" value="F:tRNA pseudouridine(32) synthase activity"/>
    <property type="evidence" value="ECO:0007669"/>
    <property type="project" value="UniProtKB-EC"/>
</dbReference>
<feature type="active site" evidence="4">
    <location>
        <position position="237"/>
    </location>
</feature>
<evidence type="ECO:0000256" key="4">
    <source>
        <dbReference type="PIRSR" id="PIRSR606225-1"/>
    </source>
</evidence>
<evidence type="ECO:0000256" key="2">
    <source>
        <dbReference type="ARBA" id="ARBA00036184"/>
    </source>
</evidence>
<dbReference type="KEGG" id="zmk:HG535_0C02830"/>
<dbReference type="GO" id="GO:0016814">
    <property type="term" value="F:hydrolase activity, acting on carbon-nitrogen (but not peptide) bonds, in cyclic amidines"/>
    <property type="evidence" value="ECO:0007669"/>
    <property type="project" value="UniProtKB-ARBA"/>
</dbReference>
<dbReference type="RefSeq" id="XP_037143659.1">
    <property type="nucleotide sequence ID" value="XM_037287764.1"/>
</dbReference>
<dbReference type="GO" id="GO:0031119">
    <property type="term" value="P:tRNA pseudouridine synthesis"/>
    <property type="evidence" value="ECO:0007669"/>
    <property type="project" value="UniProtKB-ARBA"/>
</dbReference>
<dbReference type="Gene3D" id="3.30.2350.10">
    <property type="entry name" value="Pseudouridine synthase"/>
    <property type="match status" value="1"/>
</dbReference>
<dbReference type="Proteomes" id="UP000509704">
    <property type="component" value="Chromosome 3"/>
</dbReference>
<reference evidence="7 8" key="1">
    <citation type="submission" date="2020-07" db="EMBL/GenBank/DDBJ databases">
        <title>The yeast mating-type switching endonuclease HO is a domesticated member of an unorthodox homing genetic element family.</title>
        <authorList>
            <person name="Coughlan A.Y."/>
            <person name="Lombardi L."/>
            <person name="Braun-Galleani S."/>
            <person name="Martos A.R."/>
            <person name="Galeote V."/>
            <person name="Bigey F."/>
            <person name="Dequin S."/>
            <person name="Byrne K.P."/>
            <person name="Wolfe K.H."/>
        </authorList>
    </citation>
    <scope>NUCLEOTIDE SEQUENCE [LARGE SCALE GENOMIC DNA]</scope>
    <source>
        <strain evidence="7 8">NRRL Y-6702</strain>
    </source>
</reference>
<dbReference type="PROSITE" id="PS50889">
    <property type="entry name" value="S4"/>
    <property type="match status" value="1"/>
</dbReference>
<dbReference type="InterPro" id="IPR050188">
    <property type="entry name" value="RluA_PseudoU_synthase"/>
</dbReference>
<dbReference type="GO" id="GO:0019239">
    <property type="term" value="F:deaminase activity"/>
    <property type="evidence" value="ECO:0007669"/>
    <property type="project" value="UniProtKB-ARBA"/>
</dbReference>
<dbReference type="PROSITE" id="PS01129">
    <property type="entry name" value="PSI_RLU"/>
    <property type="match status" value="1"/>
</dbReference>
<feature type="domain" description="CMP/dCMP-type deaminase" evidence="6">
    <location>
        <begin position="459"/>
        <end position="589"/>
    </location>
</feature>
<dbReference type="Gene3D" id="3.40.140.10">
    <property type="entry name" value="Cytidine Deaminase, domain 2"/>
    <property type="match status" value="1"/>
</dbReference>
<dbReference type="InterPro" id="IPR006225">
    <property type="entry name" value="PsdUridine_synth_RluC/D"/>
</dbReference>
<proteinExistence type="predicted"/>
<dbReference type="PANTHER" id="PTHR21600:SF40">
    <property type="entry name" value="PSEUDOURIDYLATE SYNTHASE RPUSD2"/>
    <property type="match status" value="1"/>
</dbReference>
<dbReference type="PROSITE" id="PS51747">
    <property type="entry name" value="CYT_DCMP_DEAMINASES_2"/>
    <property type="match status" value="1"/>
</dbReference>
<evidence type="ECO:0000259" key="6">
    <source>
        <dbReference type="PROSITE" id="PS51747"/>
    </source>
</evidence>
<dbReference type="FunFam" id="3.40.140.10:FF:000061">
    <property type="entry name" value="DRAP deaminase"/>
    <property type="match status" value="1"/>
</dbReference>
<dbReference type="CDD" id="cd02557">
    <property type="entry name" value="PseudoU_synth_ScRIB2"/>
    <property type="match status" value="1"/>
</dbReference>
<keyword evidence="8" id="KW-1185">Reference proteome</keyword>
<dbReference type="AlphaFoldDB" id="A0A7H9AZY3"/>
<dbReference type="GeneID" id="59235628"/>
<evidence type="ECO:0000313" key="8">
    <source>
        <dbReference type="Proteomes" id="UP000509704"/>
    </source>
</evidence>
<dbReference type="GO" id="GO:0000455">
    <property type="term" value="P:enzyme-directed rRNA pseudouridine synthesis"/>
    <property type="evidence" value="ECO:0007669"/>
    <property type="project" value="TreeGrafter"/>
</dbReference>
<sequence length="612" mass="69391">MLSRAIKIDRFWAKAMSESKSVIGTLSSTNVTENSTDDFNQVLQKEIKVAKEEQRNKFKRKKIKKRSTEEFRDESGFKIRSVDINRQKNKQIDPDYEVIIDGPLRKIIPYYFTYKTFCKLRWRDRNLYEVFIDEFRDRESAYYKKTIASGSVFLNDKPANLDSIIRNGDLITHKVHRHEPPVTSRPIKVVFESDDLLVIDKPCGIPVHPTGRFRFNSITKILEKQLKRTVHPCNRLDRLTSGLMFMAKTPQGADEMADQLKCREVTKEYAARVIGEFPLGEIVVDMPLKSVEPKLGLNAVCDMSDESAKHAKTVFQRLSYDGETSVVKCKPLTGRTHQIRVHLQYLGHPIANDPLYSNANAWGPNLGKHGQADMKQVMTELNEVGRTKPASSWLKPDSKGEVLLGEKCKECDTDLYTDPGPNDLDLWLHAYRYESTEINPDTNDLKWSYRTELPEWALDSHKKYMELAIKEAAKCGPTTTAFSVGAVLVSGTEILSTGYSRELPGNTHAEQCALDKYAEKTGGKDLPEGTVIYTTMEPCSFRLSGNLPCVQRIINTKKIKTVFVGVVEPDTFVKDNTSSAILQAHNIDYFQLPGYEDLITAIAFKGHEDKTG</sequence>
<dbReference type="Pfam" id="PF18785">
    <property type="entry name" value="Inv-AAD"/>
    <property type="match status" value="1"/>
</dbReference>
<evidence type="ECO:0000256" key="5">
    <source>
        <dbReference type="PROSITE-ProRule" id="PRU00182"/>
    </source>
</evidence>
<dbReference type="InterPro" id="IPR006145">
    <property type="entry name" value="PsdUridine_synth_RsuA/RluA"/>
</dbReference>
<comment type="catalytic activity">
    <reaction evidence="2">
        <text>uridine(32) in tRNA = pseudouridine(32) in tRNA</text>
        <dbReference type="Rhea" id="RHEA:42544"/>
        <dbReference type="Rhea" id="RHEA-COMP:10107"/>
        <dbReference type="Rhea" id="RHEA-COMP:10108"/>
        <dbReference type="ChEBI" id="CHEBI:65314"/>
        <dbReference type="ChEBI" id="CHEBI:65315"/>
        <dbReference type="EC" id="5.4.99.28"/>
    </reaction>
</comment>
<dbReference type="Pfam" id="PF00849">
    <property type="entry name" value="PseudoU_synth_2"/>
    <property type="match status" value="1"/>
</dbReference>
<dbReference type="EMBL" id="CP058606">
    <property type="protein sequence ID" value="QLG71931.1"/>
    <property type="molecule type" value="Genomic_DNA"/>
</dbReference>